<sequence>MSMRSTNLPLPLGLHSHLQPSQSQSANPMLRRNPTRIDLRSSDRDELEDHLRAAAAVTPPPATPSGYTTPPPHTTSSSNPLLHLLHPPPGAAPSKAQRIGLSTTTAPSNPPRPS</sequence>
<feature type="compositionally biased region" description="Low complexity" evidence="1">
    <location>
        <begin position="14"/>
        <end position="25"/>
    </location>
</feature>
<accession>A0A8T0PAF5</accession>
<feature type="compositionally biased region" description="Basic and acidic residues" evidence="1">
    <location>
        <begin position="35"/>
        <end position="52"/>
    </location>
</feature>
<name>A0A8T0PAF5_PANVG</name>
<evidence type="ECO:0000313" key="2">
    <source>
        <dbReference type="EMBL" id="KAG2555614.1"/>
    </source>
</evidence>
<evidence type="ECO:0000256" key="1">
    <source>
        <dbReference type="SAM" id="MobiDB-lite"/>
    </source>
</evidence>
<proteinExistence type="predicted"/>
<reference evidence="2" key="1">
    <citation type="submission" date="2020-05" db="EMBL/GenBank/DDBJ databases">
        <title>WGS assembly of Panicum virgatum.</title>
        <authorList>
            <person name="Lovell J.T."/>
            <person name="Jenkins J."/>
            <person name="Shu S."/>
            <person name="Juenger T.E."/>
            <person name="Schmutz J."/>
        </authorList>
    </citation>
    <scope>NUCLEOTIDE SEQUENCE</scope>
    <source>
        <strain evidence="2">AP13</strain>
    </source>
</reference>
<feature type="compositionally biased region" description="Low complexity" evidence="1">
    <location>
        <begin position="74"/>
        <end position="85"/>
    </location>
</feature>
<keyword evidence="3" id="KW-1185">Reference proteome</keyword>
<dbReference type="Proteomes" id="UP000823388">
    <property type="component" value="Chromosome 8N"/>
</dbReference>
<protein>
    <submittedName>
        <fullName evidence="2">Uncharacterized protein</fullName>
    </submittedName>
</protein>
<dbReference type="EMBL" id="CM029052">
    <property type="protein sequence ID" value="KAG2555614.1"/>
    <property type="molecule type" value="Genomic_DNA"/>
</dbReference>
<organism evidence="2 3">
    <name type="scientific">Panicum virgatum</name>
    <name type="common">Blackwell switchgrass</name>
    <dbReference type="NCBI Taxonomy" id="38727"/>
    <lineage>
        <taxon>Eukaryota</taxon>
        <taxon>Viridiplantae</taxon>
        <taxon>Streptophyta</taxon>
        <taxon>Embryophyta</taxon>
        <taxon>Tracheophyta</taxon>
        <taxon>Spermatophyta</taxon>
        <taxon>Magnoliopsida</taxon>
        <taxon>Liliopsida</taxon>
        <taxon>Poales</taxon>
        <taxon>Poaceae</taxon>
        <taxon>PACMAD clade</taxon>
        <taxon>Panicoideae</taxon>
        <taxon>Panicodae</taxon>
        <taxon>Paniceae</taxon>
        <taxon>Panicinae</taxon>
        <taxon>Panicum</taxon>
        <taxon>Panicum sect. Hiantes</taxon>
    </lineage>
</organism>
<feature type="region of interest" description="Disordered" evidence="1">
    <location>
        <begin position="1"/>
        <end position="114"/>
    </location>
</feature>
<comment type="caution">
    <text evidence="2">The sequence shown here is derived from an EMBL/GenBank/DDBJ whole genome shotgun (WGS) entry which is preliminary data.</text>
</comment>
<evidence type="ECO:0000313" key="3">
    <source>
        <dbReference type="Proteomes" id="UP000823388"/>
    </source>
</evidence>
<feature type="compositionally biased region" description="Pro residues" evidence="1">
    <location>
        <begin position="58"/>
        <end position="73"/>
    </location>
</feature>
<dbReference type="AlphaFoldDB" id="A0A8T0PAF5"/>
<gene>
    <name evidence="2" type="ORF">PVAP13_8NG016601</name>
</gene>